<dbReference type="GO" id="GO:0004866">
    <property type="term" value="F:endopeptidase inhibitor activity"/>
    <property type="evidence" value="ECO:0007669"/>
    <property type="project" value="InterPro"/>
</dbReference>
<dbReference type="OrthoDB" id="1918435at2759"/>
<reference evidence="2 3" key="1">
    <citation type="submission" date="2020-02" db="EMBL/GenBank/DDBJ databases">
        <authorList>
            <person name="Ma Q."/>
            <person name="Huang Y."/>
            <person name="Song X."/>
            <person name="Pei D."/>
        </authorList>
    </citation>
    <scope>NUCLEOTIDE SEQUENCE [LARGE SCALE GENOMIC DNA]</scope>
    <source>
        <strain evidence="2">Sxm20200214</strain>
        <tissue evidence="2">Leaf</tissue>
    </source>
</reference>
<accession>A0A8X7W2J7</accession>
<dbReference type="Pfam" id="PF00197">
    <property type="entry name" value="Kunitz_legume"/>
    <property type="match status" value="2"/>
</dbReference>
<dbReference type="SMART" id="SM00452">
    <property type="entry name" value="STI"/>
    <property type="match status" value="1"/>
</dbReference>
<gene>
    <name evidence="2" type="ORF">Bca52824_015040</name>
</gene>
<evidence type="ECO:0000313" key="3">
    <source>
        <dbReference type="Proteomes" id="UP000886595"/>
    </source>
</evidence>
<dbReference type="Proteomes" id="UP000886595">
    <property type="component" value="Unassembled WGS sequence"/>
</dbReference>
<dbReference type="EMBL" id="JAAMPC010000003">
    <property type="protein sequence ID" value="KAG2321827.1"/>
    <property type="molecule type" value="Genomic_DNA"/>
</dbReference>
<comment type="caution">
    <text evidence="2">The sequence shown here is derived from an EMBL/GenBank/DDBJ whole genome shotgun (WGS) entry which is preliminary data.</text>
</comment>
<dbReference type="InterPro" id="IPR002160">
    <property type="entry name" value="Prot_inh_Kunz-lg"/>
</dbReference>
<sequence length="230" mass="24910">MYNSMNPTFYFVLALTAVLATNTYEAVLDIDGDTIFSGSYYVLPVIRGQGNGLTLRGRGGEIYPLDIVQESSEVDLGGPVKFSNWSIKVAFVPESRNLDIETDVAATICIQSTYWQVAVFAATANAGGPPVLDTNGDAIFGGSYYVLPALSDADGGGLTLVTLRDRQCPLLIGQEYSEVERGIPVKFSNWRSRVGFVPESENLNIEMDVKSYDLRSANLLVASSVKLAPF</sequence>
<name>A0A8X7W2J7_BRACI</name>
<dbReference type="PRINTS" id="PR00291">
    <property type="entry name" value="KUNITZINHBTR"/>
</dbReference>
<evidence type="ECO:0000256" key="1">
    <source>
        <dbReference type="SAM" id="SignalP"/>
    </source>
</evidence>
<keyword evidence="3" id="KW-1185">Reference proteome</keyword>
<proteinExistence type="predicted"/>
<keyword evidence="1" id="KW-0732">Signal</keyword>
<evidence type="ECO:0000313" key="2">
    <source>
        <dbReference type="EMBL" id="KAG2321827.1"/>
    </source>
</evidence>
<dbReference type="PANTHER" id="PTHR33107">
    <property type="entry name" value="KUNITZ TRYPSIN INHIBITOR 2"/>
    <property type="match status" value="1"/>
</dbReference>
<dbReference type="SUPFAM" id="SSF50386">
    <property type="entry name" value="STI-like"/>
    <property type="match status" value="2"/>
</dbReference>
<dbReference type="PANTHER" id="PTHR33107:SF12">
    <property type="entry name" value="KUNITZ TRYPSIN INHIBITOR 4"/>
    <property type="match status" value="1"/>
</dbReference>
<dbReference type="PROSITE" id="PS00283">
    <property type="entry name" value="SOYBEAN_KUNITZ"/>
    <property type="match status" value="2"/>
</dbReference>
<feature type="chain" id="PRO_5036467358" evidence="1">
    <location>
        <begin position="21"/>
        <end position="230"/>
    </location>
</feature>
<dbReference type="Gene3D" id="2.80.10.50">
    <property type="match status" value="2"/>
</dbReference>
<protein>
    <submittedName>
        <fullName evidence="2">Uncharacterized protein</fullName>
    </submittedName>
</protein>
<dbReference type="InterPro" id="IPR011065">
    <property type="entry name" value="Kunitz_inhibitor_STI-like_sf"/>
</dbReference>
<feature type="signal peptide" evidence="1">
    <location>
        <begin position="1"/>
        <end position="20"/>
    </location>
</feature>
<organism evidence="2 3">
    <name type="scientific">Brassica carinata</name>
    <name type="common">Ethiopian mustard</name>
    <name type="synonym">Abyssinian cabbage</name>
    <dbReference type="NCBI Taxonomy" id="52824"/>
    <lineage>
        <taxon>Eukaryota</taxon>
        <taxon>Viridiplantae</taxon>
        <taxon>Streptophyta</taxon>
        <taxon>Embryophyta</taxon>
        <taxon>Tracheophyta</taxon>
        <taxon>Spermatophyta</taxon>
        <taxon>Magnoliopsida</taxon>
        <taxon>eudicotyledons</taxon>
        <taxon>Gunneridae</taxon>
        <taxon>Pentapetalae</taxon>
        <taxon>rosids</taxon>
        <taxon>malvids</taxon>
        <taxon>Brassicales</taxon>
        <taxon>Brassicaceae</taxon>
        <taxon>Brassiceae</taxon>
        <taxon>Brassica</taxon>
    </lineage>
</organism>
<dbReference type="AlphaFoldDB" id="A0A8X7W2J7"/>